<accession>A0A1J4KSN5</accession>
<keyword evidence="2" id="KW-0472">Membrane</keyword>
<dbReference type="Proteomes" id="UP000179807">
    <property type="component" value="Unassembled WGS sequence"/>
</dbReference>
<dbReference type="EMBL" id="MLAK01000555">
    <property type="protein sequence ID" value="OHT12812.1"/>
    <property type="molecule type" value="Genomic_DNA"/>
</dbReference>
<gene>
    <name evidence="3" type="ORF">TRFO_17286</name>
</gene>
<feature type="coiled-coil region" evidence="1">
    <location>
        <begin position="38"/>
        <end position="65"/>
    </location>
</feature>
<dbReference type="VEuPathDB" id="TrichDB:TRFO_17286"/>
<keyword evidence="2" id="KW-0812">Transmembrane</keyword>
<protein>
    <submittedName>
        <fullName evidence="3">Vesicle transport v-SNARE protein</fullName>
    </submittedName>
</protein>
<keyword evidence="2" id="KW-1133">Transmembrane helix</keyword>
<dbReference type="AlphaFoldDB" id="A0A1J4KSN5"/>
<sequence>MSQTFIRNLEIAQGLDSAIGNEINRLNSAPIIEHAQIIHNIQTQLNDLNLKIGNLRGQLNTLDRDEREMYAEDLRDIDNNMAGYRSQVNVKQQALDSQRTQVQHDRNMQKGEEIVNNLDKALTIGNDTIQTQQNTMNTLEQDQQHFNRIEENLSVVETEAKIGESRAKRMFMRMVCNRILWWTIVVVLFAFLIFSLVWKLKPEKGSE</sequence>
<evidence type="ECO:0000313" key="4">
    <source>
        <dbReference type="Proteomes" id="UP000179807"/>
    </source>
</evidence>
<dbReference type="RefSeq" id="XP_068365948.1">
    <property type="nucleotide sequence ID" value="XM_068499495.1"/>
</dbReference>
<evidence type="ECO:0000256" key="1">
    <source>
        <dbReference type="SAM" id="Coils"/>
    </source>
</evidence>
<keyword evidence="1" id="KW-0175">Coiled coil</keyword>
<dbReference type="GeneID" id="94834199"/>
<comment type="caution">
    <text evidence="3">The sequence shown here is derived from an EMBL/GenBank/DDBJ whole genome shotgun (WGS) entry which is preliminary data.</text>
</comment>
<name>A0A1J4KSN5_9EUKA</name>
<evidence type="ECO:0000256" key="2">
    <source>
        <dbReference type="SAM" id="Phobius"/>
    </source>
</evidence>
<evidence type="ECO:0000313" key="3">
    <source>
        <dbReference type="EMBL" id="OHT12812.1"/>
    </source>
</evidence>
<keyword evidence="4" id="KW-1185">Reference proteome</keyword>
<reference evidence="3" key="1">
    <citation type="submission" date="2016-10" db="EMBL/GenBank/DDBJ databases">
        <authorList>
            <person name="Benchimol M."/>
            <person name="Almeida L.G."/>
            <person name="Vasconcelos A.T."/>
            <person name="Perreira-Neves A."/>
            <person name="Rosa I.A."/>
            <person name="Tasca T."/>
            <person name="Bogo M.R."/>
            <person name="de Souza W."/>
        </authorList>
    </citation>
    <scope>NUCLEOTIDE SEQUENCE [LARGE SCALE GENOMIC DNA]</scope>
    <source>
        <strain evidence="3">K</strain>
    </source>
</reference>
<feature type="transmembrane region" description="Helical" evidence="2">
    <location>
        <begin position="179"/>
        <end position="198"/>
    </location>
</feature>
<proteinExistence type="predicted"/>
<organism evidence="3 4">
    <name type="scientific">Tritrichomonas foetus</name>
    <dbReference type="NCBI Taxonomy" id="1144522"/>
    <lineage>
        <taxon>Eukaryota</taxon>
        <taxon>Metamonada</taxon>
        <taxon>Parabasalia</taxon>
        <taxon>Tritrichomonadida</taxon>
        <taxon>Tritrichomonadidae</taxon>
        <taxon>Tritrichomonas</taxon>
    </lineage>
</organism>